<organism evidence="2 3">
    <name type="scientific">Salmonella enterica subsp. enterica serovar Bovismorbificans</name>
    <dbReference type="NCBI Taxonomy" id="58097"/>
    <lineage>
        <taxon>Bacteria</taxon>
        <taxon>Pseudomonadati</taxon>
        <taxon>Pseudomonadota</taxon>
        <taxon>Gammaproteobacteria</taxon>
        <taxon>Enterobacterales</taxon>
        <taxon>Enterobacteriaceae</taxon>
        <taxon>Salmonella</taxon>
    </lineage>
</organism>
<evidence type="ECO:0000313" key="2">
    <source>
        <dbReference type="EMBL" id="CNU34505.1"/>
    </source>
</evidence>
<protein>
    <submittedName>
        <fullName evidence="2">Uncharacterized protein</fullName>
    </submittedName>
</protein>
<gene>
    <name evidence="1" type="ORF">ERS008198_00254</name>
    <name evidence="2" type="ORF">ERS008202_02517</name>
</gene>
<dbReference type="AlphaFoldDB" id="A0A655CXQ7"/>
<name>A0A655CXQ7_SALET</name>
<dbReference type="Proteomes" id="UP000041314">
    <property type="component" value="Unassembled WGS sequence"/>
</dbReference>
<accession>A0A655CXQ7</accession>
<dbReference type="EMBL" id="CQPA01000001">
    <property type="protein sequence ID" value="CNT58309.1"/>
    <property type="molecule type" value="Genomic_DNA"/>
</dbReference>
<dbReference type="EMBL" id="CQPC01000032">
    <property type="protein sequence ID" value="CNU34505.1"/>
    <property type="molecule type" value="Genomic_DNA"/>
</dbReference>
<evidence type="ECO:0000313" key="3">
    <source>
        <dbReference type="Proteomes" id="UP000039541"/>
    </source>
</evidence>
<evidence type="ECO:0000313" key="1">
    <source>
        <dbReference type="EMBL" id="CNT58309.1"/>
    </source>
</evidence>
<evidence type="ECO:0000313" key="4">
    <source>
        <dbReference type="Proteomes" id="UP000041314"/>
    </source>
</evidence>
<reference evidence="3 4" key="1">
    <citation type="submission" date="2015-03" db="EMBL/GenBank/DDBJ databases">
        <authorList>
            <consortium name="Pathogen Informatics"/>
        </authorList>
    </citation>
    <scope>NUCLEOTIDE SEQUENCE [LARGE SCALE GENOMIC DNA]</scope>
    <source>
        <strain evidence="2 3">3476</strain>
        <strain evidence="1 4">A1104</strain>
    </source>
</reference>
<sequence length="67" mass="7033">MPAMGITCIGANSIEPVSTSTVSVSPAPTVMAINEERNALSIYLLRFCAFQAALKQMNSTISSVRAA</sequence>
<proteinExistence type="predicted"/>
<dbReference type="Proteomes" id="UP000039541">
    <property type="component" value="Unassembled WGS sequence"/>
</dbReference>